<proteinExistence type="inferred from homology"/>
<dbReference type="CDD" id="cd05374">
    <property type="entry name" value="17beta-HSD-like_SDR_c"/>
    <property type="match status" value="1"/>
</dbReference>
<dbReference type="RefSeq" id="WP_157307463.1">
    <property type="nucleotide sequence ID" value="NZ_WRXN01000007.1"/>
</dbReference>
<dbReference type="PRINTS" id="PR00081">
    <property type="entry name" value="GDHRDH"/>
</dbReference>
<dbReference type="SUPFAM" id="SSF51735">
    <property type="entry name" value="NAD(P)-binding Rossmann-fold domains"/>
    <property type="match status" value="1"/>
</dbReference>
<evidence type="ECO:0000256" key="1">
    <source>
        <dbReference type="ARBA" id="ARBA00006484"/>
    </source>
</evidence>
<dbReference type="GO" id="GO:0016491">
    <property type="term" value="F:oxidoreductase activity"/>
    <property type="evidence" value="ECO:0007669"/>
    <property type="project" value="UniProtKB-KW"/>
</dbReference>
<dbReference type="Gene3D" id="3.40.50.720">
    <property type="entry name" value="NAD(P)-binding Rossmann-like Domain"/>
    <property type="match status" value="1"/>
</dbReference>
<dbReference type="InterPro" id="IPR002347">
    <property type="entry name" value="SDR_fam"/>
</dbReference>
<keyword evidence="2" id="KW-0560">Oxidoreductase</keyword>
<dbReference type="PANTHER" id="PTHR43976:SF16">
    <property type="entry name" value="SHORT-CHAIN DEHYDROGENASE_REDUCTASE FAMILY PROTEIN"/>
    <property type="match status" value="1"/>
</dbReference>
<dbReference type="PRINTS" id="PR00080">
    <property type="entry name" value="SDRFAMILY"/>
</dbReference>
<dbReference type="Pfam" id="PF00106">
    <property type="entry name" value="adh_short"/>
    <property type="match status" value="1"/>
</dbReference>
<evidence type="ECO:0000313" key="4">
    <source>
        <dbReference type="EMBL" id="MVT10016.1"/>
    </source>
</evidence>
<gene>
    <name evidence="4" type="ORF">GO493_17225</name>
</gene>
<sequence>MKKTVLITGASSGFGKAAVELFHEKGWNVVATLRTPEAATSFSSLSNVLVTRLDVTDKESIKAAVATAIKQFGHIDVLVNNAGFGAAGALEAATDQDIRQQFDVNLFGLIDVTKAVLPAMRARKEGTIINISSIGGRFTFPFSSLYHATKFAVEGLTESLQYELNPLGIRLKLVEPGGYKTDFAGRSMNYYGTGNVEGYQEPFTRFISKVDEWPMSENTYEVAEVIYQAATDGTEQLRYPVGQDAIELFKVRSQMDDASFKAMMAGYVGLNLA</sequence>
<evidence type="ECO:0000256" key="3">
    <source>
        <dbReference type="RuleBase" id="RU000363"/>
    </source>
</evidence>
<comment type="similarity">
    <text evidence="1 3">Belongs to the short-chain dehydrogenases/reductases (SDR) family.</text>
</comment>
<dbReference type="Proteomes" id="UP000461730">
    <property type="component" value="Unassembled WGS sequence"/>
</dbReference>
<dbReference type="InterPro" id="IPR051911">
    <property type="entry name" value="SDR_oxidoreductase"/>
</dbReference>
<dbReference type="EMBL" id="WRXN01000007">
    <property type="protein sequence ID" value="MVT10016.1"/>
    <property type="molecule type" value="Genomic_DNA"/>
</dbReference>
<dbReference type="FunFam" id="3.40.50.720:FF:000084">
    <property type="entry name" value="Short-chain dehydrogenase reductase"/>
    <property type="match status" value="1"/>
</dbReference>
<name>A0A7K1U6U9_9BACT</name>
<comment type="caution">
    <text evidence="4">The sequence shown here is derived from an EMBL/GenBank/DDBJ whole genome shotgun (WGS) entry which is preliminary data.</text>
</comment>
<accession>A0A7K1U6U9</accession>
<evidence type="ECO:0000313" key="5">
    <source>
        <dbReference type="Proteomes" id="UP000461730"/>
    </source>
</evidence>
<keyword evidence="5" id="KW-1185">Reference proteome</keyword>
<organism evidence="4 5">
    <name type="scientific">Chitinophaga tropicalis</name>
    <dbReference type="NCBI Taxonomy" id="2683588"/>
    <lineage>
        <taxon>Bacteria</taxon>
        <taxon>Pseudomonadati</taxon>
        <taxon>Bacteroidota</taxon>
        <taxon>Chitinophagia</taxon>
        <taxon>Chitinophagales</taxon>
        <taxon>Chitinophagaceae</taxon>
        <taxon>Chitinophaga</taxon>
    </lineage>
</organism>
<protein>
    <submittedName>
        <fullName evidence="4">SDR family NAD(P)-dependent oxidoreductase</fullName>
    </submittedName>
</protein>
<reference evidence="4 5" key="1">
    <citation type="submission" date="2019-12" db="EMBL/GenBank/DDBJ databases">
        <title>Chitinophaga sp. strain ysch24 (GDMCC 1.1355), whole genome shotgun sequence.</title>
        <authorList>
            <person name="Zhang X."/>
        </authorList>
    </citation>
    <scope>NUCLEOTIDE SEQUENCE [LARGE SCALE GENOMIC DNA]</scope>
    <source>
        <strain evidence="5">ysch24</strain>
    </source>
</reference>
<dbReference type="PANTHER" id="PTHR43976">
    <property type="entry name" value="SHORT CHAIN DEHYDROGENASE"/>
    <property type="match status" value="1"/>
</dbReference>
<dbReference type="InterPro" id="IPR036291">
    <property type="entry name" value="NAD(P)-bd_dom_sf"/>
</dbReference>
<dbReference type="AlphaFoldDB" id="A0A7K1U6U9"/>
<evidence type="ECO:0000256" key="2">
    <source>
        <dbReference type="ARBA" id="ARBA00023002"/>
    </source>
</evidence>